<evidence type="ECO:0000313" key="1">
    <source>
        <dbReference type="EMBL" id="SJN43633.1"/>
    </source>
</evidence>
<protein>
    <submittedName>
        <fullName evidence="1">Uncharacterized protein</fullName>
    </submittedName>
</protein>
<dbReference type="Proteomes" id="UP000195611">
    <property type="component" value="Unassembled WGS sequence"/>
</dbReference>
<gene>
    <name evidence="1" type="ORF">FM115_10125</name>
</gene>
<evidence type="ECO:0000313" key="2">
    <source>
        <dbReference type="Proteomes" id="UP000195611"/>
    </source>
</evidence>
<dbReference type="RefSeq" id="WP_087059863.1">
    <property type="nucleotide sequence ID" value="NZ_FUKW01000143.1"/>
</dbReference>
<dbReference type="AlphaFoldDB" id="A0A1R4KHU5"/>
<accession>A0A1R4KHU5</accession>
<name>A0A1R4KHU5_9LACT</name>
<dbReference type="EMBL" id="FUKW01000143">
    <property type="protein sequence ID" value="SJN43633.1"/>
    <property type="molecule type" value="Genomic_DNA"/>
</dbReference>
<proteinExistence type="predicted"/>
<organism evidence="1 2">
    <name type="scientific">Marinilactibacillus psychrotolerans 42ea</name>
    <dbReference type="NCBI Taxonomy" id="1255609"/>
    <lineage>
        <taxon>Bacteria</taxon>
        <taxon>Bacillati</taxon>
        <taxon>Bacillota</taxon>
        <taxon>Bacilli</taxon>
        <taxon>Lactobacillales</taxon>
        <taxon>Carnobacteriaceae</taxon>
        <taxon>Marinilactibacillus</taxon>
    </lineage>
</organism>
<sequence>MESQERFPIIKKTISASLEKNLANCTKNQLISISENLNLSIKKSWKKEQLVQKLYENIYEQFHQFYQPVIADLLDKFGDQMEQAIAFENLKQLEVIAPLIKKGFFYVYLQKDLYILVIPDEIWQGREESDLEMQEVTIDLNSNMDNNQLLSAQKEDSLSTEYESLKQWKETVVKIYGQVSAEHLAEIWNRYNENKLTPTEIDQILNS</sequence>
<reference evidence="1 2" key="1">
    <citation type="submission" date="2017-02" db="EMBL/GenBank/DDBJ databases">
        <authorList>
            <person name="Peterson S.W."/>
        </authorList>
    </citation>
    <scope>NUCLEOTIDE SEQUENCE [LARGE SCALE GENOMIC DNA]</scope>
    <source>
        <strain evidence="1 2">42ea</strain>
    </source>
</reference>